<dbReference type="Proteomes" id="UP000826271">
    <property type="component" value="Unassembled WGS sequence"/>
</dbReference>
<organism evidence="3 4">
    <name type="scientific">Buddleja alternifolia</name>
    <dbReference type="NCBI Taxonomy" id="168488"/>
    <lineage>
        <taxon>Eukaryota</taxon>
        <taxon>Viridiplantae</taxon>
        <taxon>Streptophyta</taxon>
        <taxon>Embryophyta</taxon>
        <taxon>Tracheophyta</taxon>
        <taxon>Spermatophyta</taxon>
        <taxon>Magnoliopsida</taxon>
        <taxon>eudicotyledons</taxon>
        <taxon>Gunneridae</taxon>
        <taxon>Pentapetalae</taxon>
        <taxon>asterids</taxon>
        <taxon>lamiids</taxon>
        <taxon>Lamiales</taxon>
        <taxon>Scrophulariaceae</taxon>
        <taxon>Buddlejeae</taxon>
        <taxon>Buddleja</taxon>
    </lineage>
</organism>
<accession>A0AAV6Y2A4</accession>
<name>A0AAV6Y2A4_9LAMI</name>
<evidence type="ECO:0000313" key="4">
    <source>
        <dbReference type="Proteomes" id="UP000826271"/>
    </source>
</evidence>
<dbReference type="PANTHER" id="PTHR36735">
    <property type="entry name" value="TRANSMEMBRANE PROTEIN"/>
    <property type="match status" value="1"/>
</dbReference>
<proteinExistence type="predicted"/>
<dbReference type="GO" id="GO:0009535">
    <property type="term" value="C:chloroplast thylakoid membrane"/>
    <property type="evidence" value="ECO:0007669"/>
    <property type="project" value="TreeGrafter"/>
</dbReference>
<dbReference type="EMBL" id="WHWC01000002">
    <property type="protein sequence ID" value="KAG8387890.1"/>
    <property type="molecule type" value="Genomic_DNA"/>
</dbReference>
<feature type="compositionally biased region" description="Acidic residues" evidence="1">
    <location>
        <begin position="176"/>
        <end position="185"/>
    </location>
</feature>
<feature type="transmembrane region" description="Helical" evidence="2">
    <location>
        <begin position="106"/>
        <end position="130"/>
    </location>
</feature>
<feature type="compositionally biased region" description="Basic residues" evidence="1">
    <location>
        <begin position="149"/>
        <end position="162"/>
    </location>
</feature>
<keyword evidence="2" id="KW-1133">Transmembrane helix</keyword>
<keyword evidence="2" id="KW-0472">Membrane</keyword>
<dbReference type="AlphaFoldDB" id="A0AAV6Y2A4"/>
<protein>
    <recommendedName>
        <fullName evidence="5">Transmembrane protein</fullName>
    </recommendedName>
</protein>
<evidence type="ECO:0000256" key="1">
    <source>
        <dbReference type="SAM" id="MobiDB-lite"/>
    </source>
</evidence>
<dbReference type="PANTHER" id="PTHR36735:SF1">
    <property type="entry name" value="TRANSMEMBRANE PROTEIN"/>
    <property type="match status" value="1"/>
</dbReference>
<reference evidence="3" key="1">
    <citation type="submission" date="2019-10" db="EMBL/GenBank/DDBJ databases">
        <authorList>
            <person name="Zhang R."/>
            <person name="Pan Y."/>
            <person name="Wang J."/>
            <person name="Ma R."/>
            <person name="Yu S."/>
        </authorList>
    </citation>
    <scope>NUCLEOTIDE SEQUENCE</scope>
    <source>
        <strain evidence="3">LA-IB0</strain>
        <tissue evidence="3">Leaf</tissue>
    </source>
</reference>
<sequence length="185" mass="20158">MNMAAASPSALSFILKPKLLHFITTALNNSLFPSTQSSSRRRTTTYSSYPKKLPDGVRLRPKTTTKWRLSATNGGLFFLSETTSSPIESSQEIVATTSGDDGVATVISALLLIAFIGLSILTIGVVYIAVTDFLQKREREKFEKEEAAKKKKKSGKKGRVGARARGGPRGFGQKIEEDDDDVDLD</sequence>
<comment type="caution">
    <text evidence="3">The sequence shown here is derived from an EMBL/GenBank/DDBJ whole genome shotgun (WGS) entry which is preliminary data.</text>
</comment>
<feature type="region of interest" description="Disordered" evidence="1">
    <location>
        <begin position="140"/>
        <end position="185"/>
    </location>
</feature>
<gene>
    <name evidence="3" type="ORF">BUALT_Bualt02G0068500</name>
</gene>
<evidence type="ECO:0000313" key="3">
    <source>
        <dbReference type="EMBL" id="KAG8387890.1"/>
    </source>
</evidence>
<keyword evidence="4" id="KW-1185">Reference proteome</keyword>
<evidence type="ECO:0000256" key="2">
    <source>
        <dbReference type="SAM" id="Phobius"/>
    </source>
</evidence>
<evidence type="ECO:0008006" key="5">
    <source>
        <dbReference type="Google" id="ProtNLM"/>
    </source>
</evidence>
<keyword evidence="2" id="KW-0812">Transmembrane</keyword>